<dbReference type="WBParaSite" id="Pan_g7414.t3">
    <property type="protein sequence ID" value="Pan_g7414.t3"/>
    <property type="gene ID" value="Pan_g7414"/>
</dbReference>
<dbReference type="Proteomes" id="UP000492821">
    <property type="component" value="Unassembled WGS sequence"/>
</dbReference>
<organism evidence="2 3">
    <name type="scientific">Panagrellus redivivus</name>
    <name type="common">Microworm</name>
    <dbReference type="NCBI Taxonomy" id="6233"/>
    <lineage>
        <taxon>Eukaryota</taxon>
        <taxon>Metazoa</taxon>
        <taxon>Ecdysozoa</taxon>
        <taxon>Nematoda</taxon>
        <taxon>Chromadorea</taxon>
        <taxon>Rhabditida</taxon>
        <taxon>Tylenchina</taxon>
        <taxon>Panagrolaimomorpha</taxon>
        <taxon>Panagrolaimoidea</taxon>
        <taxon>Panagrolaimidae</taxon>
        <taxon>Panagrellus</taxon>
    </lineage>
</organism>
<feature type="compositionally biased region" description="Basic and acidic residues" evidence="1">
    <location>
        <begin position="28"/>
        <end position="39"/>
    </location>
</feature>
<sequence length="85" mass="9293">MSSFFRKLQKRLKPGEDDVMSEPPQDSNDPKNAGEEHVGHFGKTFMRKKVADSSGQQSIDNENDLRKESKLASQDGGAGNLSQGA</sequence>
<keyword evidence="2" id="KW-1185">Reference proteome</keyword>
<evidence type="ECO:0000313" key="3">
    <source>
        <dbReference type="WBParaSite" id="Pan_g7414.t3"/>
    </source>
</evidence>
<feature type="region of interest" description="Disordered" evidence="1">
    <location>
        <begin position="1"/>
        <end position="85"/>
    </location>
</feature>
<proteinExistence type="predicted"/>
<dbReference type="AlphaFoldDB" id="A0A7E4W600"/>
<reference evidence="2" key="1">
    <citation type="journal article" date="2013" name="Genetics">
        <title>The draft genome and transcriptome of Panagrellus redivivus are shaped by the harsh demands of a free-living lifestyle.</title>
        <authorList>
            <person name="Srinivasan J."/>
            <person name="Dillman A.R."/>
            <person name="Macchietto M.G."/>
            <person name="Heikkinen L."/>
            <person name="Lakso M."/>
            <person name="Fracchia K.M."/>
            <person name="Antoshechkin I."/>
            <person name="Mortazavi A."/>
            <person name="Wong G."/>
            <person name="Sternberg P.W."/>
        </authorList>
    </citation>
    <scope>NUCLEOTIDE SEQUENCE [LARGE SCALE GENOMIC DNA]</scope>
    <source>
        <strain evidence="2">MT8872</strain>
    </source>
</reference>
<evidence type="ECO:0000256" key="1">
    <source>
        <dbReference type="SAM" id="MobiDB-lite"/>
    </source>
</evidence>
<reference evidence="3" key="2">
    <citation type="submission" date="2020-10" db="UniProtKB">
        <authorList>
            <consortium name="WormBaseParasite"/>
        </authorList>
    </citation>
    <scope>IDENTIFICATION</scope>
</reference>
<name>A0A7E4W600_PANRE</name>
<accession>A0A7E4W600</accession>
<protein>
    <submittedName>
        <fullName evidence="3">Amino acid permease</fullName>
    </submittedName>
</protein>
<evidence type="ECO:0000313" key="2">
    <source>
        <dbReference type="Proteomes" id="UP000492821"/>
    </source>
</evidence>